<dbReference type="PANTHER" id="PTHR12461:SF105">
    <property type="entry name" value="HYPOXIA-INDUCIBLE FACTOR 1-ALPHA INHIBITOR"/>
    <property type="match status" value="1"/>
</dbReference>
<dbReference type="SMART" id="SM00558">
    <property type="entry name" value="JmjC"/>
    <property type="match status" value="1"/>
</dbReference>
<dbReference type="OrthoDB" id="263283at2759"/>
<dbReference type="InterPro" id="IPR003347">
    <property type="entry name" value="JmjC_dom"/>
</dbReference>
<keyword evidence="3" id="KW-1185">Reference proteome</keyword>
<proteinExistence type="predicted"/>
<evidence type="ECO:0000313" key="3">
    <source>
        <dbReference type="Proteomes" id="UP000504638"/>
    </source>
</evidence>
<reference evidence="4" key="3">
    <citation type="submission" date="2025-04" db="UniProtKB">
        <authorList>
            <consortium name="RefSeq"/>
        </authorList>
    </citation>
    <scope>IDENTIFICATION</scope>
    <source>
        <strain evidence="4">CBS 781.70</strain>
    </source>
</reference>
<dbReference type="PROSITE" id="PS51184">
    <property type="entry name" value="JMJC"/>
    <property type="match status" value="1"/>
</dbReference>
<dbReference type="GeneID" id="54415399"/>
<dbReference type="Proteomes" id="UP000504638">
    <property type="component" value="Unplaced"/>
</dbReference>
<name>A0A6G1G875_9PEZI</name>
<evidence type="ECO:0000313" key="2">
    <source>
        <dbReference type="EMBL" id="KAF1814268.1"/>
    </source>
</evidence>
<dbReference type="PANTHER" id="PTHR12461">
    <property type="entry name" value="HYPOXIA-INDUCIBLE FACTOR 1 ALPHA INHIBITOR-RELATED"/>
    <property type="match status" value="1"/>
</dbReference>
<evidence type="ECO:0000313" key="4">
    <source>
        <dbReference type="RefSeq" id="XP_033535899.1"/>
    </source>
</evidence>
<dbReference type="Pfam" id="PF13621">
    <property type="entry name" value="Cupin_8"/>
    <property type="match status" value="1"/>
</dbReference>
<reference evidence="2 4" key="1">
    <citation type="submission" date="2020-01" db="EMBL/GenBank/DDBJ databases">
        <authorList>
            <consortium name="DOE Joint Genome Institute"/>
            <person name="Haridas S."/>
            <person name="Albert R."/>
            <person name="Binder M."/>
            <person name="Bloem J."/>
            <person name="Labutti K."/>
            <person name="Salamov A."/>
            <person name="Andreopoulos B."/>
            <person name="Baker S.E."/>
            <person name="Barry K."/>
            <person name="Bills G."/>
            <person name="Bluhm B.H."/>
            <person name="Cannon C."/>
            <person name="Castanera R."/>
            <person name="Culley D.E."/>
            <person name="Daum C."/>
            <person name="Ezra D."/>
            <person name="Gonzalez J.B."/>
            <person name="Henrissat B."/>
            <person name="Kuo A."/>
            <person name="Liang C."/>
            <person name="Lipzen A."/>
            <person name="Lutzoni F."/>
            <person name="Magnuson J."/>
            <person name="Mondo S."/>
            <person name="Nolan M."/>
            <person name="Ohm R."/>
            <person name="Pangilinan J."/>
            <person name="Park H.-J."/>
            <person name="Ramirez L."/>
            <person name="Alfaro M."/>
            <person name="Sun H."/>
            <person name="Tritt A."/>
            <person name="Yoshinaga Y."/>
            <person name="Zwiers L.-H."/>
            <person name="Turgeon B.G."/>
            <person name="Goodwin S.B."/>
            <person name="Spatafora J.W."/>
            <person name="Crous P.W."/>
            <person name="Grigoriev I.V."/>
        </authorList>
    </citation>
    <scope>NUCLEOTIDE SEQUENCE</scope>
    <source>
        <strain evidence="2 4">CBS 781.70</strain>
    </source>
</reference>
<dbReference type="AlphaFoldDB" id="A0A6G1G875"/>
<reference evidence="4" key="2">
    <citation type="submission" date="2020-04" db="EMBL/GenBank/DDBJ databases">
        <authorList>
            <consortium name="NCBI Genome Project"/>
        </authorList>
    </citation>
    <scope>NUCLEOTIDE SEQUENCE</scope>
    <source>
        <strain evidence="4">CBS 781.70</strain>
    </source>
</reference>
<accession>A0A6G1G875</accession>
<feature type="domain" description="JmjC" evidence="1">
    <location>
        <begin position="106"/>
        <end position="280"/>
    </location>
</feature>
<dbReference type="InterPro" id="IPR041667">
    <property type="entry name" value="Cupin_8"/>
</dbReference>
<evidence type="ECO:0000259" key="1">
    <source>
        <dbReference type="PROSITE" id="PS51184"/>
    </source>
</evidence>
<protein>
    <submittedName>
        <fullName evidence="2 4">Clavaminate synthase-like protein</fullName>
    </submittedName>
</protein>
<dbReference type="EMBL" id="ML975153">
    <property type="protein sequence ID" value="KAF1814268.1"/>
    <property type="molecule type" value="Genomic_DNA"/>
</dbReference>
<sequence>MQRLSCQFKPLIAIENLNALKFKSQFFQSSTPVLLRNTVQPRINAIDKWFDGNGKLDIGYLGKYSSTIVPLEHTVKSQDGSGTVEFRRQNVPLDLFLKWVDMKQSAAEGHDSNLYLAQASLDELPGPLIHDLPLPELVQKAGKGDVYGSSLWMGYPPTVTPLHRDPNPNLLVQLAGEKQIRMIAPDDGKQVFQEVKMRVGRQGIGRMRGVEMMGGEERRVAEDLIWGEKQGEELVHGVEACLYPGDAVFIPLSWWHAVRGVGGKISASVGITFLIVIGSS</sequence>
<organism evidence="2">
    <name type="scientific">Eremomyces bilateralis CBS 781.70</name>
    <dbReference type="NCBI Taxonomy" id="1392243"/>
    <lineage>
        <taxon>Eukaryota</taxon>
        <taxon>Fungi</taxon>
        <taxon>Dikarya</taxon>
        <taxon>Ascomycota</taxon>
        <taxon>Pezizomycotina</taxon>
        <taxon>Dothideomycetes</taxon>
        <taxon>Dothideomycetes incertae sedis</taxon>
        <taxon>Eremomycetales</taxon>
        <taxon>Eremomycetaceae</taxon>
        <taxon>Eremomyces</taxon>
    </lineage>
</organism>
<dbReference type="RefSeq" id="XP_033535899.1">
    <property type="nucleotide sequence ID" value="XM_033674829.1"/>
</dbReference>
<dbReference type="Gene3D" id="2.60.120.650">
    <property type="entry name" value="Cupin"/>
    <property type="match status" value="1"/>
</dbReference>
<dbReference type="SUPFAM" id="SSF51197">
    <property type="entry name" value="Clavaminate synthase-like"/>
    <property type="match status" value="1"/>
</dbReference>
<gene>
    <name evidence="2 4" type="ORF">P152DRAFT_265708</name>
</gene>